<comment type="function">
    <text evidence="5">Methylates the class 1 translation termination release factors RF1/PrfA and RF2/PrfB on the glutamine residue of the universally conserved GGQ motif.</text>
</comment>
<dbReference type="InterPro" id="IPR050320">
    <property type="entry name" value="N5-glutamine_MTase"/>
</dbReference>
<dbReference type="NCBIfam" id="TIGR03534">
    <property type="entry name" value="RF_mod_PrmC"/>
    <property type="match status" value="1"/>
</dbReference>
<keyword evidence="9" id="KW-1185">Reference proteome</keyword>
<comment type="catalytic activity">
    <reaction evidence="4 5">
        <text>L-glutaminyl-[peptide chain release factor] + S-adenosyl-L-methionine = N(5)-methyl-L-glutaminyl-[peptide chain release factor] + S-adenosyl-L-homocysteine + H(+)</text>
        <dbReference type="Rhea" id="RHEA:42896"/>
        <dbReference type="Rhea" id="RHEA-COMP:10271"/>
        <dbReference type="Rhea" id="RHEA-COMP:10272"/>
        <dbReference type="ChEBI" id="CHEBI:15378"/>
        <dbReference type="ChEBI" id="CHEBI:30011"/>
        <dbReference type="ChEBI" id="CHEBI:57856"/>
        <dbReference type="ChEBI" id="CHEBI:59789"/>
        <dbReference type="ChEBI" id="CHEBI:61891"/>
        <dbReference type="EC" id="2.1.1.297"/>
    </reaction>
</comment>
<dbReference type="GO" id="GO:0102559">
    <property type="term" value="F:peptide chain release factor N(5)-glutamine methyltransferase activity"/>
    <property type="evidence" value="ECO:0007669"/>
    <property type="project" value="UniProtKB-EC"/>
</dbReference>
<proteinExistence type="inferred from homology"/>
<dbReference type="HAMAP" id="MF_02126">
    <property type="entry name" value="RF_methyltr_PrmC"/>
    <property type="match status" value="1"/>
</dbReference>
<feature type="binding site" evidence="5">
    <location>
        <position position="184"/>
    </location>
    <ligand>
        <name>S-adenosyl-L-methionine</name>
        <dbReference type="ChEBI" id="CHEBI:59789"/>
    </ligand>
</feature>
<gene>
    <name evidence="5" type="primary">prmC</name>
    <name evidence="8" type="ordered locus">Sulac_2843</name>
</gene>
<accession>G8TZ34</accession>
<evidence type="ECO:0000259" key="7">
    <source>
        <dbReference type="Pfam" id="PF17827"/>
    </source>
</evidence>
<reference evidence="8 9" key="2">
    <citation type="journal article" date="2012" name="Stand. Genomic Sci.">
        <title>Complete genome sequence of the moderately thermophilic mineral-sulfide-oxidizing firmicute Sulfobacillus acidophilus type strain (NAL(T)).</title>
        <authorList>
            <person name="Anderson I."/>
            <person name="Chertkov O."/>
            <person name="Chen A."/>
            <person name="Saunders E."/>
            <person name="Lapidus A."/>
            <person name="Nolan M."/>
            <person name="Lucas S."/>
            <person name="Hammon N."/>
            <person name="Deshpande S."/>
            <person name="Cheng J.F."/>
            <person name="Han C."/>
            <person name="Tapia R."/>
            <person name="Goodwin L.A."/>
            <person name="Pitluck S."/>
            <person name="Liolios K."/>
            <person name="Pagani I."/>
            <person name="Ivanova N."/>
            <person name="Mikhailova N."/>
            <person name="Pati A."/>
            <person name="Palaniappan K."/>
            <person name="Land M."/>
            <person name="Pan C."/>
            <person name="Rohde M."/>
            <person name="Pukall R."/>
            <person name="Goker M."/>
            <person name="Detter J.C."/>
            <person name="Woyke T."/>
            <person name="Bristow J."/>
            <person name="Eisen J.A."/>
            <person name="Markowitz V."/>
            <person name="Hugenholtz P."/>
            <person name="Kyrpides N.C."/>
            <person name="Klenk H.P."/>
            <person name="Mavromatis K."/>
        </authorList>
    </citation>
    <scope>NUCLEOTIDE SEQUENCE [LARGE SCALE GENOMIC DNA]</scope>
    <source>
        <strain evidence="9">ATCC 700253 / DSM 10332 / NAL</strain>
    </source>
</reference>
<dbReference type="Gene3D" id="3.40.50.150">
    <property type="entry name" value="Vaccinia Virus protein VP39"/>
    <property type="match status" value="1"/>
</dbReference>
<comment type="caution">
    <text evidence="5">Lacks conserved residue(s) required for the propagation of feature annotation.</text>
</comment>
<dbReference type="PANTHER" id="PTHR18895:SF74">
    <property type="entry name" value="MTRF1L RELEASE FACTOR GLUTAMINE METHYLTRANSFERASE"/>
    <property type="match status" value="1"/>
</dbReference>
<evidence type="ECO:0000256" key="5">
    <source>
        <dbReference type="HAMAP-Rule" id="MF_02126"/>
    </source>
</evidence>
<dbReference type="InterPro" id="IPR040758">
    <property type="entry name" value="PrmC_N"/>
</dbReference>
<protein>
    <recommendedName>
        <fullName evidence="5">Release factor glutamine methyltransferase</fullName>
        <shortName evidence="5">RF MTase</shortName>
        <ecNumber evidence="5">2.1.1.297</ecNumber>
    </recommendedName>
    <alternativeName>
        <fullName evidence="5">N5-glutamine methyltransferase PrmC</fullName>
    </alternativeName>
    <alternativeName>
        <fullName evidence="5">Protein-(glutamine-N5) MTase PrmC</fullName>
    </alternativeName>
    <alternativeName>
        <fullName evidence="5">Protein-glutamine N-methyltransferase PrmC</fullName>
    </alternativeName>
</protein>
<evidence type="ECO:0000313" key="8">
    <source>
        <dbReference type="EMBL" id="AEW06304.1"/>
    </source>
</evidence>
<dbReference type="InterPro" id="IPR029063">
    <property type="entry name" value="SAM-dependent_MTases_sf"/>
</dbReference>
<dbReference type="PATRIC" id="fig|679936.5.peg.2936"/>
<dbReference type="KEGG" id="sap:Sulac_2843"/>
<dbReference type="EC" id="2.1.1.297" evidence="5"/>
<dbReference type="InterPro" id="IPR007848">
    <property type="entry name" value="Small_mtfrase_dom"/>
</dbReference>
<keyword evidence="3 5" id="KW-0949">S-adenosyl-L-methionine</keyword>
<reference evidence="9" key="1">
    <citation type="submission" date="2011-12" db="EMBL/GenBank/DDBJ databases">
        <title>The complete genome of chromosome of Sulfobacillus acidophilus DSM 10332.</title>
        <authorList>
            <person name="Lucas S."/>
            <person name="Han J."/>
            <person name="Lapidus A."/>
            <person name="Bruce D."/>
            <person name="Goodwin L."/>
            <person name="Pitluck S."/>
            <person name="Peters L."/>
            <person name="Kyrpides N."/>
            <person name="Mavromatis K."/>
            <person name="Ivanova N."/>
            <person name="Mikhailova N."/>
            <person name="Chertkov O."/>
            <person name="Saunders E."/>
            <person name="Detter J.C."/>
            <person name="Tapia R."/>
            <person name="Han C."/>
            <person name="Land M."/>
            <person name="Hauser L."/>
            <person name="Markowitz V."/>
            <person name="Cheng J.-F."/>
            <person name="Hugenholtz P."/>
            <person name="Woyke T."/>
            <person name="Wu D."/>
            <person name="Pukall R."/>
            <person name="Gehrich-Schroeter G."/>
            <person name="Schneider S."/>
            <person name="Klenk H.-P."/>
            <person name="Eisen J.A."/>
        </authorList>
    </citation>
    <scope>NUCLEOTIDE SEQUENCE [LARGE SCALE GENOMIC DNA]</scope>
    <source>
        <strain evidence="9">ATCC 700253 / DSM 10332 / NAL</strain>
    </source>
</reference>
<dbReference type="SUPFAM" id="SSF53335">
    <property type="entry name" value="S-adenosyl-L-methionine-dependent methyltransferases"/>
    <property type="match status" value="1"/>
</dbReference>
<evidence type="ECO:0000256" key="4">
    <source>
        <dbReference type="ARBA" id="ARBA00048391"/>
    </source>
</evidence>
<feature type="binding site" evidence="5">
    <location>
        <begin position="120"/>
        <end position="124"/>
    </location>
    <ligand>
        <name>S-adenosyl-L-methionine</name>
        <dbReference type="ChEBI" id="CHEBI:59789"/>
    </ligand>
</feature>
<dbReference type="Gene3D" id="1.10.8.10">
    <property type="entry name" value="DNA helicase RuvA subunit, C-terminal domain"/>
    <property type="match status" value="1"/>
</dbReference>
<evidence type="ECO:0000256" key="3">
    <source>
        <dbReference type="ARBA" id="ARBA00022691"/>
    </source>
</evidence>
<evidence type="ECO:0000256" key="2">
    <source>
        <dbReference type="ARBA" id="ARBA00022679"/>
    </source>
</evidence>
<keyword evidence="2 5" id="KW-0808">Transferase</keyword>
<dbReference type="PANTHER" id="PTHR18895">
    <property type="entry name" value="HEMK METHYLTRANSFERASE"/>
    <property type="match status" value="1"/>
</dbReference>
<organism evidence="8 9">
    <name type="scientific">Sulfobacillus acidophilus (strain ATCC 700253 / DSM 10332 / NAL)</name>
    <dbReference type="NCBI Taxonomy" id="679936"/>
    <lineage>
        <taxon>Bacteria</taxon>
        <taxon>Bacillati</taxon>
        <taxon>Bacillota</taxon>
        <taxon>Clostridia</taxon>
        <taxon>Eubacteriales</taxon>
        <taxon>Clostridiales Family XVII. Incertae Sedis</taxon>
        <taxon>Sulfobacillus</taxon>
    </lineage>
</organism>
<evidence type="ECO:0000259" key="6">
    <source>
        <dbReference type="Pfam" id="PF05175"/>
    </source>
</evidence>
<name>G8TZ34_SULAD</name>
<sequence>MMETWQDVWRAGVARLKSAGLDDPVSEARLLWEFITKKPYEWWVLRGGAVDEALCRQFSQVVEQRRQRWPYAYITGEKEFYGLRFSVTPAVLIPRPDTEVLVEAALEHYAGQHWTVVDVGTGSGAIGLAVKQHAPLWHVIGTDISAEALEVARTNGERLALAVDWRQGDLLDPVYEPIEMVIANLPYIAPDEWGDVDPECAYEPRSALVCEPDGLRLIRRLIRESRRHLVSGGWLLLECGYRQADHIARDMRDEGFQAVAVRQDLAGWDRVVMGRWEGFHG</sequence>
<evidence type="ECO:0000256" key="1">
    <source>
        <dbReference type="ARBA" id="ARBA00022603"/>
    </source>
</evidence>
<feature type="domain" description="Methyltransferase small" evidence="6">
    <location>
        <begin position="98"/>
        <end position="188"/>
    </location>
</feature>
<dbReference type="CDD" id="cd02440">
    <property type="entry name" value="AdoMet_MTases"/>
    <property type="match status" value="1"/>
</dbReference>
<dbReference type="NCBIfam" id="TIGR00536">
    <property type="entry name" value="hemK_fam"/>
    <property type="match status" value="1"/>
</dbReference>
<dbReference type="InterPro" id="IPR004556">
    <property type="entry name" value="HemK-like"/>
</dbReference>
<feature type="binding site" evidence="5">
    <location>
        <position position="143"/>
    </location>
    <ligand>
        <name>S-adenosyl-L-methionine</name>
        <dbReference type="ChEBI" id="CHEBI:59789"/>
    </ligand>
</feature>
<dbReference type="HOGENOM" id="CLU_018398_3_0_9"/>
<evidence type="ECO:0000313" key="9">
    <source>
        <dbReference type="Proteomes" id="UP000005439"/>
    </source>
</evidence>
<keyword evidence="1 5" id="KW-0489">Methyltransferase</keyword>
<dbReference type="Pfam" id="PF05175">
    <property type="entry name" value="MTS"/>
    <property type="match status" value="1"/>
</dbReference>
<feature type="domain" description="Release factor glutamine methyltransferase N-terminal" evidence="7">
    <location>
        <begin position="8"/>
        <end position="76"/>
    </location>
</feature>
<comment type="similarity">
    <text evidence="5">Belongs to the protein N5-glutamine methyltransferase family. PrmC subfamily.</text>
</comment>
<dbReference type="GO" id="GO:0032259">
    <property type="term" value="P:methylation"/>
    <property type="evidence" value="ECO:0007669"/>
    <property type="project" value="UniProtKB-KW"/>
</dbReference>
<dbReference type="STRING" id="679936.Sulac_2843"/>
<dbReference type="InterPro" id="IPR019874">
    <property type="entry name" value="RF_methyltr_PrmC"/>
</dbReference>
<dbReference type="EMBL" id="CP003179">
    <property type="protein sequence ID" value="AEW06304.1"/>
    <property type="molecule type" value="Genomic_DNA"/>
</dbReference>
<dbReference type="Proteomes" id="UP000005439">
    <property type="component" value="Chromosome"/>
</dbReference>
<dbReference type="Pfam" id="PF17827">
    <property type="entry name" value="PrmC_N"/>
    <property type="match status" value="1"/>
</dbReference>
<dbReference type="AlphaFoldDB" id="G8TZ34"/>